<name>A0ABQ3DCP8_9ACTN</name>
<reference evidence="5" key="1">
    <citation type="journal article" date="2019" name="Int. J. Syst. Evol. Microbiol.">
        <title>The Global Catalogue of Microorganisms (GCM) 10K type strain sequencing project: providing services to taxonomists for standard genome sequencing and annotation.</title>
        <authorList>
            <consortium name="The Broad Institute Genomics Platform"/>
            <consortium name="The Broad Institute Genome Sequencing Center for Infectious Disease"/>
            <person name="Wu L."/>
            <person name="Ma J."/>
        </authorList>
    </citation>
    <scope>NUCLEOTIDE SEQUENCE [LARGE SCALE GENOMIC DNA]</scope>
    <source>
        <strain evidence="5">JCM 4733</strain>
    </source>
</reference>
<feature type="region of interest" description="Disordered" evidence="1">
    <location>
        <begin position="1"/>
        <end position="84"/>
    </location>
</feature>
<dbReference type="Pfam" id="PF12089">
    <property type="entry name" value="DUF3566"/>
    <property type="match status" value="2"/>
</dbReference>
<proteinExistence type="predicted"/>
<feature type="transmembrane region" description="Helical" evidence="2">
    <location>
        <begin position="138"/>
        <end position="167"/>
    </location>
</feature>
<keyword evidence="2" id="KW-0812">Transmembrane</keyword>
<protein>
    <recommendedName>
        <fullName evidence="3">DUF3566 domain-containing protein</fullName>
    </recommendedName>
</protein>
<evidence type="ECO:0000256" key="2">
    <source>
        <dbReference type="SAM" id="Phobius"/>
    </source>
</evidence>
<dbReference type="EMBL" id="BMVN01000141">
    <property type="protein sequence ID" value="GHA78348.1"/>
    <property type="molecule type" value="Genomic_DNA"/>
</dbReference>
<evidence type="ECO:0000313" key="4">
    <source>
        <dbReference type="EMBL" id="GHA78348.1"/>
    </source>
</evidence>
<evidence type="ECO:0000259" key="3">
    <source>
        <dbReference type="Pfam" id="PF12089"/>
    </source>
</evidence>
<feature type="domain" description="DUF3566" evidence="3">
    <location>
        <begin position="86"/>
        <end position="130"/>
    </location>
</feature>
<evidence type="ECO:0000256" key="1">
    <source>
        <dbReference type="SAM" id="MobiDB-lite"/>
    </source>
</evidence>
<keyword evidence="2" id="KW-1133">Transmembrane helix</keyword>
<feature type="compositionally biased region" description="Basic and acidic residues" evidence="1">
    <location>
        <begin position="46"/>
        <end position="62"/>
    </location>
</feature>
<organism evidence="4 5">
    <name type="scientific">Streptomyces canarius</name>
    <dbReference type="NCBI Taxonomy" id="285453"/>
    <lineage>
        <taxon>Bacteria</taxon>
        <taxon>Bacillati</taxon>
        <taxon>Actinomycetota</taxon>
        <taxon>Actinomycetes</taxon>
        <taxon>Kitasatosporales</taxon>
        <taxon>Streptomycetaceae</taxon>
        <taxon>Streptomyces</taxon>
    </lineage>
</organism>
<accession>A0ABQ3DCP8</accession>
<gene>
    <name evidence="4" type="ORF">GCM10010345_94600</name>
</gene>
<dbReference type="Proteomes" id="UP000653644">
    <property type="component" value="Unassembled WGS sequence"/>
</dbReference>
<sequence length="221" mass="22946">MSRAKRRPPTTAGEQTAGTQGGGARSSPEDGSTAPPHPAELSVPVKEPKESEEPEESGRWGESEESGVAEGAGPAPAAGAAAAPGPRTIRMRISEGDPWSVMVTSFLLLAGVGILAFATTVVLWILMEAMAPDVLPDLGTVVAIAIGVVTVEVVLGTGLATLGTFLYNLSSLYSGGVEVSVTDDLDLPPDAARVLPAMARARARVRRSLRGRTPRPRSWSR</sequence>
<evidence type="ECO:0000313" key="5">
    <source>
        <dbReference type="Proteomes" id="UP000653644"/>
    </source>
</evidence>
<keyword evidence="2" id="KW-0472">Membrane</keyword>
<comment type="caution">
    <text evidence="4">The sequence shown here is derived from an EMBL/GenBank/DDBJ whole genome shotgun (WGS) entry which is preliminary data.</text>
</comment>
<feature type="transmembrane region" description="Helical" evidence="2">
    <location>
        <begin position="99"/>
        <end position="126"/>
    </location>
</feature>
<feature type="domain" description="DUF3566" evidence="3">
    <location>
        <begin position="138"/>
        <end position="183"/>
    </location>
</feature>
<dbReference type="InterPro" id="IPR021949">
    <property type="entry name" value="DUF3566_TM"/>
</dbReference>
<keyword evidence="5" id="KW-1185">Reference proteome</keyword>
<feature type="compositionally biased region" description="Low complexity" evidence="1">
    <location>
        <begin position="66"/>
        <end position="84"/>
    </location>
</feature>
<dbReference type="RefSeq" id="WP_189895328.1">
    <property type="nucleotide sequence ID" value="NZ_BMVN01000141.1"/>
</dbReference>